<evidence type="ECO:0000259" key="2">
    <source>
        <dbReference type="Pfam" id="PF07833"/>
    </source>
</evidence>
<keyword evidence="4" id="KW-1185">Reference proteome</keyword>
<dbReference type="RefSeq" id="WP_148134656.1">
    <property type="nucleotide sequence ID" value="NZ_CP017634.1"/>
</dbReference>
<dbReference type="EMBL" id="CP017634">
    <property type="protein sequence ID" value="ATW25401.1"/>
    <property type="molecule type" value="Genomic_DNA"/>
</dbReference>
<dbReference type="InterPro" id="IPR012854">
    <property type="entry name" value="Cu_amine_oxidase-like_N"/>
</dbReference>
<dbReference type="Pfam" id="PF07833">
    <property type="entry name" value="Cu_amine_oxidN1"/>
    <property type="match status" value="1"/>
</dbReference>
<evidence type="ECO:0000313" key="4">
    <source>
        <dbReference type="Proteomes" id="UP000323521"/>
    </source>
</evidence>
<sequence length="217" mass="23232">MLKHWKVWVGALVLCLVFVSGVMAASGIKLIVNGKTAQGVDIRIINGTTYLPLKAVGDLLGVSVAWDGKTKTVTVGSGGSGTTAPPAAAKNEYTVKDSTGKALYSFKINKITTTEERNQFSDKNPAQVIIIDYTYTNIANPEDLFLGDIYFKVIDATGVVGYTYPNSPTNYAQTIPAGATCNAQMIFGIDHASKSVKVNFYQDLFGSVTKSFTVPVE</sequence>
<dbReference type="InterPro" id="IPR036582">
    <property type="entry name" value="Mao_N_sf"/>
</dbReference>
<dbReference type="KEGG" id="fwa:DCMF_12015"/>
<organism evidence="3 4">
    <name type="scientific">Formimonas warabiya</name>
    <dbReference type="NCBI Taxonomy" id="1761012"/>
    <lineage>
        <taxon>Bacteria</taxon>
        <taxon>Bacillati</taxon>
        <taxon>Bacillota</taxon>
        <taxon>Clostridia</taxon>
        <taxon>Eubacteriales</taxon>
        <taxon>Peptococcaceae</taxon>
        <taxon>Candidatus Formimonas</taxon>
    </lineage>
</organism>
<dbReference type="Proteomes" id="UP000323521">
    <property type="component" value="Chromosome"/>
</dbReference>
<dbReference type="SUPFAM" id="SSF55383">
    <property type="entry name" value="Copper amine oxidase, domain N"/>
    <property type="match status" value="1"/>
</dbReference>
<proteinExistence type="predicted"/>
<accession>A0A3G1KSG6</accession>
<dbReference type="InterPro" id="IPR029050">
    <property type="entry name" value="Immunoprotect_excell_Ig-like"/>
</dbReference>
<dbReference type="AlphaFoldDB" id="A0A3G1KSG6"/>
<protein>
    <recommendedName>
        <fullName evidence="2">Copper amine oxidase-like N-terminal domain-containing protein</fullName>
    </recommendedName>
</protein>
<name>A0A3G1KSG6_FORW1</name>
<evidence type="ECO:0000256" key="1">
    <source>
        <dbReference type="ARBA" id="ARBA00022729"/>
    </source>
</evidence>
<keyword evidence="1" id="KW-0732">Signal</keyword>
<gene>
    <name evidence="3" type="ORF">DCMF_12015</name>
</gene>
<feature type="domain" description="Copper amine oxidase-like N-terminal" evidence="2">
    <location>
        <begin position="32"/>
        <end position="80"/>
    </location>
</feature>
<reference evidence="3 4" key="1">
    <citation type="submission" date="2016-10" db="EMBL/GenBank/DDBJ databases">
        <title>Complete Genome Sequence of Peptococcaceae strain DCMF.</title>
        <authorList>
            <person name="Edwards R.J."/>
            <person name="Holland S.I."/>
            <person name="Deshpande N.P."/>
            <person name="Wong Y.K."/>
            <person name="Ertan H."/>
            <person name="Manefield M."/>
            <person name="Russell T.L."/>
            <person name="Lee M.J."/>
        </authorList>
    </citation>
    <scope>NUCLEOTIDE SEQUENCE [LARGE SCALE GENOMIC DNA]</scope>
    <source>
        <strain evidence="3 4">DCMF</strain>
    </source>
</reference>
<evidence type="ECO:0000313" key="3">
    <source>
        <dbReference type="EMBL" id="ATW25401.1"/>
    </source>
</evidence>
<dbReference type="OrthoDB" id="2083476at2"/>
<dbReference type="Gene3D" id="2.60.40.1240">
    <property type="match status" value="1"/>
</dbReference>